<evidence type="ECO:0000256" key="13">
    <source>
        <dbReference type="RuleBase" id="RU362091"/>
    </source>
</evidence>
<feature type="transmembrane region" description="Helical" evidence="15">
    <location>
        <begin position="20"/>
        <end position="41"/>
    </location>
</feature>
<feature type="transmembrane region" description="Helical" evidence="15">
    <location>
        <begin position="417"/>
        <end position="444"/>
    </location>
</feature>
<feature type="transmembrane region" description="Helical" evidence="15">
    <location>
        <begin position="91"/>
        <end position="111"/>
    </location>
</feature>
<dbReference type="InterPro" id="IPR001734">
    <property type="entry name" value="Na/solute_symporter"/>
</dbReference>
<feature type="transmembrane region" description="Helical" evidence="15">
    <location>
        <begin position="61"/>
        <end position="79"/>
    </location>
</feature>
<dbReference type="PROSITE" id="PS50283">
    <property type="entry name" value="NA_SOLUT_SYMP_3"/>
    <property type="match status" value="1"/>
</dbReference>
<dbReference type="PANTHER" id="PTHR42985:SF40">
    <property type="entry name" value="LD47995P-RELATED"/>
    <property type="match status" value="1"/>
</dbReference>
<evidence type="ECO:0000256" key="1">
    <source>
        <dbReference type="ARBA" id="ARBA00004651"/>
    </source>
</evidence>
<evidence type="ECO:0000256" key="4">
    <source>
        <dbReference type="ARBA" id="ARBA00022475"/>
    </source>
</evidence>
<evidence type="ECO:0000256" key="7">
    <source>
        <dbReference type="ARBA" id="ARBA00023053"/>
    </source>
</evidence>
<comment type="caution">
    <text evidence="16">The sequence shown here is derived from an EMBL/GenBank/DDBJ whole genome shotgun (WGS) entry which is preliminary data.</text>
</comment>
<evidence type="ECO:0000256" key="3">
    <source>
        <dbReference type="ARBA" id="ARBA00022448"/>
    </source>
</evidence>
<keyword evidence="11" id="KW-0739">Sodium transport</keyword>
<keyword evidence="8" id="KW-0406">Ion transport</keyword>
<evidence type="ECO:0000313" key="17">
    <source>
        <dbReference type="Proteomes" id="UP001186944"/>
    </source>
</evidence>
<keyword evidence="10" id="KW-0325">Glycoprotein</keyword>
<evidence type="ECO:0000256" key="2">
    <source>
        <dbReference type="ARBA" id="ARBA00006434"/>
    </source>
</evidence>
<dbReference type="GO" id="GO:0005886">
    <property type="term" value="C:plasma membrane"/>
    <property type="evidence" value="ECO:0007669"/>
    <property type="project" value="UniProtKB-SubCell"/>
</dbReference>
<keyword evidence="4" id="KW-1003">Cell membrane</keyword>
<dbReference type="InterPro" id="IPR018212">
    <property type="entry name" value="Na/solute_symporter_CS"/>
</dbReference>
<feature type="transmembrane region" description="Helical" evidence="15">
    <location>
        <begin position="248"/>
        <end position="266"/>
    </location>
</feature>
<feature type="transmembrane region" description="Helical" evidence="15">
    <location>
        <begin position="384"/>
        <end position="411"/>
    </location>
</feature>
<evidence type="ECO:0000256" key="12">
    <source>
        <dbReference type="ARBA" id="ARBA00036099"/>
    </source>
</evidence>
<dbReference type="Gene3D" id="1.20.1730.10">
    <property type="entry name" value="Sodium/glucose cotransporter"/>
    <property type="match status" value="1"/>
</dbReference>
<evidence type="ECO:0000256" key="11">
    <source>
        <dbReference type="ARBA" id="ARBA00023201"/>
    </source>
</evidence>
<comment type="catalytic activity">
    <reaction evidence="12">
        <text>iodide(out) + 2 Na(+)(out) = iodide(in) + 2 Na(+)(in)</text>
        <dbReference type="Rhea" id="RHEA:71207"/>
        <dbReference type="ChEBI" id="CHEBI:16382"/>
        <dbReference type="ChEBI" id="CHEBI:29101"/>
    </reaction>
</comment>
<evidence type="ECO:0000256" key="14">
    <source>
        <dbReference type="SAM" id="MobiDB-lite"/>
    </source>
</evidence>
<feature type="transmembrane region" description="Helical" evidence="15">
    <location>
        <begin position="132"/>
        <end position="155"/>
    </location>
</feature>
<dbReference type="GO" id="GO:0098660">
    <property type="term" value="P:inorganic ion transmembrane transport"/>
    <property type="evidence" value="ECO:0007669"/>
    <property type="project" value="UniProtKB-ARBA"/>
</dbReference>
<accession>A0AA89BQ72</accession>
<dbReference type="CDD" id="cd11492">
    <property type="entry name" value="SLC5sbd_NIS-SMVT"/>
    <property type="match status" value="1"/>
</dbReference>
<dbReference type="GO" id="GO:0015075">
    <property type="term" value="F:monoatomic ion transmembrane transporter activity"/>
    <property type="evidence" value="ECO:0007669"/>
    <property type="project" value="UniProtKB-ARBA"/>
</dbReference>
<comment type="similarity">
    <text evidence="2 13">Belongs to the sodium:solute symporter (SSF) (TC 2.A.21) family.</text>
</comment>
<evidence type="ECO:0000256" key="15">
    <source>
        <dbReference type="SAM" id="Phobius"/>
    </source>
</evidence>
<comment type="subcellular location">
    <subcellularLocation>
        <location evidence="1">Cell membrane</location>
        <topology evidence="1">Multi-pass membrane protein</topology>
    </subcellularLocation>
</comment>
<evidence type="ECO:0000313" key="16">
    <source>
        <dbReference type="EMBL" id="KAK3091315.1"/>
    </source>
</evidence>
<name>A0AA89BQ72_PINIB</name>
<feature type="transmembrane region" description="Helical" evidence="15">
    <location>
        <begin position="347"/>
        <end position="372"/>
    </location>
</feature>
<evidence type="ECO:0000256" key="9">
    <source>
        <dbReference type="ARBA" id="ARBA00023136"/>
    </source>
</evidence>
<keyword evidence="3" id="KW-0813">Transport</keyword>
<feature type="transmembrane region" description="Helical" evidence="15">
    <location>
        <begin position="167"/>
        <end position="186"/>
    </location>
</feature>
<feature type="transmembrane region" description="Helical" evidence="15">
    <location>
        <begin position="530"/>
        <end position="554"/>
    </location>
</feature>
<evidence type="ECO:0000256" key="5">
    <source>
        <dbReference type="ARBA" id="ARBA00022692"/>
    </source>
</evidence>
<keyword evidence="7" id="KW-0915">Sodium</keyword>
<dbReference type="NCBIfam" id="TIGR00813">
    <property type="entry name" value="sss"/>
    <property type="match status" value="1"/>
</dbReference>
<dbReference type="Proteomes" id="UP001186944">
    <property type="component" value="Unassembled WGS sequence"/>
</dbReference>
<dbReference type="GO" id="GO:0015293">
    <property type="term" value="F:symporter activity"/>
    <property type="evidence" value="ECO:0007669"/>
    <property type="project" value="TreeGrafter"/>
</dbReference>
<dbReference type="Pfam" id="PF00474">
    <property type="entry name" value="SSF"/>
    <property type="match status" value="1"/>
</dbReference>
<evidence type="ECO:0000256" key="6">
    <source>
        <dbReference type="ARBA" id="ARBA00022989"/>
    </source>
</evidence>
<gene>
    <name evidence="16" type="ORF">FSP39_018871</name>
</gene>
<dbReference type="GO" id="GO:0006814">
    <property type="term" value="P:sodium ion transport"/>
    <property type="evidence" value="ECO:0007669"/>
    <property type="project" value="UniProtKB-KW"/>
</dbReference>
<feature type="transmembrane region" description="Helical" evidence="15">
    <location>
        <begin position="287"/>
        <end position="312"/>
    </location>
</feature>
<dbReference type="InterPro" id="IPR051163">
    <property type="entry name" value="Sodium:Solute_Symporter_SSF"/>
</dbReference>
<keyword evidence="17" id="KW-1185">Reference proteome</keyword>
<dbReference type="PROSITE" id="PS00456">
    <property type="entry name" value="NA_SOLUT_SYMP_1"/>
    <property type="match status" value="1"/>
</dbReference>
<proteinExistence type="inferred from homology"/>
<evidence type="ECO:0000256" key="10">
    <source>
        <dbReference type="ARBA" id="ARBA00023180"/>
    </source>
</evidence>
<feature type="transmembrane region" description="Helical" evidence="15">
    <location>
        <begin position="451"/>
        <end position="470"/>
    </location>
</feature>
<dbReference type="EMBL" id="VSWD01000010">
    <property type="protein sequence ID" value="KAK3091315.1"/>
    <property type="molecule type" value="Genomic_DNA"/>
</dbReference>
<protein>
    <submittedName>
        <fullName evidence="16">Uncharacterized protein</fullName>
    </submittedName>
</protein>
<sequence>MTRDYLYNFEKQENVRFNEWDYVVFALTLVVSASIGLFYAIKDRKVKDENEFLLAGRQMQVFPVALSLLSSFISAITLLGTPAEVYTYNTMYWWISIGFLFTAMGAAHIFYPVFYRLQITSVFQYVEMRFGLICRFTACLMYLTWMLLYMAVVLYGPSLALNAVTGLDLWGSVVAVGLVCTFYTTLGGMKAVVWTDTFQMLVMFAGMLTLLIMGSLKLGGLDVAWDIANKNGRILFFDFDPDPRTRHTTWNVVVGGGMFWCAIYGINQAQVQRAMSVPSLKKCRQALWLNFPGMLLILSLVCTVGVVMYAYYAGCDPVTVGAIKKTDQLIPLFTMDLTGHLHGIPGLIMSCVFSGSLSTISSGLNAVAAVLLEDFLRPYIWKNVGPVGATIFSKITVIVVGVICLLLAFVVSEMGAILQLAYVLFGILGGPLLGLFTLGVLFPWANKWGGLVGHLTALGLIAWIGLGTTFNKVSVSPKSPLSIDLCRFDLMYNQTTATSLMTTTLAANLSTTTIPPATEEEYFPLYTMSYIWYTGLATLTTVVVGMVVSIITGVTDTTKLNPLLICPFFDVFMPFLPEKTRKKLRFGVPHGKDEFIKTFEEHVKHPHHMNGGVDNPGADISDVKLEPKFIIQSESTISPTDQSEKTQNGLDTRL</sequence>
<keyword evidence="6 15" id="KW-1133">Transmembrane helix</keyword>
<reference evidence="16" key="1">
    <citation type="submission" date="2019-08" db="EMBL/GenBank/DDBJ databases">
        <title>The improved chromosome-level genome for the pearl oyster Pinctada fucata martensii using PacBio sequencing and Hi-C.</title>
        <authorList>
            <person name="Zheng Z."/>
        </authorList>
    </citation>
    <scope>NUCLEOTIDE SEQUENCE</scope>
    <source>
        <strain evidence="16">ZZ-2019</strain>
        <tissue evidence="16">Adductor muscle</tissue>
    </source>
</reference>
<evidence type="ECO:0000256" key="8">
    <source>
        <dbReference type="ARBA" id="ARBA00023065"/>
    </source>
</evidence>
<feature type="region of interest" description="Disordered" evidence="14">
    <location>
        <begin position="635"/>
        <end position="654"/>
    </location>
</feature>
<organism evidence="16 17">
    <name type="scientific">Pinctada imbricata</name>
    <name type="common">Atlantic pearl-oyster</name>
    <name type="synonym">Pinctada martensii</name>
    <dbReference type="NCBI Taxonomy" id="66713"/>
    <lineage>
        <taxon>Eukaryota</taxon>
        <taxon>Metazoa</taxon>
        <taxon>Spiralia</taxon>
        <taxon>Lophotrochozoa</taxon>
        <taxon>Mollusca</taxon>
        <taxon>Bivalvia</taxon>
        <taxon>Autobranchia</taxon>
        <taxon>Pteriomorphia</taxon>
        <taxon>Pterioida</taxon>
        <taxon>Pterioidea</taxon>
        <taxon>Pteriidae</taxon>
        <taxon>Pinctada</taxon>
    </lineage>
</organism>
<dbReference type="AlphaFoldDB" id="A0AA89BQ72"/>
<feature type="transmembrane region" description="Helical" evidence="15">
    <location>
        <begin position="198"/>
        <end position="216"/>
    </location>
</feature>
<dbReference type="InterPro" id="IPR038377">
    <property type="entry name" value="Na/Glc_symporter_sf"/>
</dbReference>
<keyword evidence="9 15" id="KW-0472">Membrane</keyword>
<keyword evidence="5 15" id="KW-0812">Transmembrane</keyword>
<dbReference type="PANTHER" id="PTHR42985">
    <property type="entry name" value="SODIUM-COUPLED MONOCARBOXYLATE TRANSPORTER"/>
    <property type="match status" value="1"/>
</dbReference>